<gene>
    <name evidence="1" type="ORF">AUJ66_02455</name>
</gene>
<evidence type="ECO:0000313" key="1">
    <source>
        <dbReference type="EMBL" id="OIN97661.1"/>
    </source>
</evidence>
<dbReference type="Proteomes" id="UP000182278">
    <property type="component" value="Unassembled WGS sequence"/>
</dbReference>
<proteinExistence type="predicted"/>
<protein>
    <recommendedName>
        <fullName evidence="3">AbrB family transcriptional regulator</fullName>
    </recommendedName>
</protein>
<accession>A0A1J4SH93</accession>
<evidence type="ECO:0008006" key="3">
    <source>
        <dbReference type="Google" id="ProtNLM"/>
    </source>
</evidence>
<dbReference type="STRING" id="1817893.AUJ66_02455"/>
<dbReference type="AlphaFoldDB" id="A0A1J4SH93"/>
<dbReference type="SUPFAM" id="SSF89447">
    <property type="entry name" value="AbrB/MazE/MraZ-like"/>
    <property type="match status" value="1"/>
</dbReference>
<dbReference type="InterPro" id="IPR037914">
    <property type="entry name" value="SpoVT-AbrB_sf"/>
</dbReference>
<reference evidence="1 2" key="1">
    <citation type="journal article" date="2016" name="Environ. Microbiol.">
        <title>Genomic resolution of a cold subsurface aquifer community provides metabolic insights for novel microbes adapted to high CO concentrations.</title>
        <authorList>
            <person name="Probst A.J."/>
            <person name="Castelle C.J."/>
            <person name="Singh A."/>
            <person name="Brown C.T."/>
            <person name="Anantharaman K."/>
            <person name="Sharon I."/>
            <person name="Hug L.A."/>
            <person name="Burstein D."/>
            <person name="Emerson J.B."/>
            <person name="Thomas B.C."/>
            <person name="Banfield J.F."/>
        </authorList>
    </citation>
    <scope>NUCLEOTIDE SEQUENCE [LARGE SCALE GENOMIC DNA]</scope>
    <source>
        <strain evidence="1">CG1_02_38_46</strain>
    </source>
</reference>
<sequence>MIQKRSVNKEAHCEPGDLLEAIVKDDMIILKPVKTIPRDQAWFWSEKWQKMEREADEAIIRGDVVGPFDNVEDAIKALKK</sequence>
<name>A0A1J4SH93_9BACT</name>
<evidence type="ECO:0000313" key="2">
    <source>
        <dbReference type="Proteomes" id="UP000182278"/>
    </source>
</evidence>
<organism evidence="1 2">
    <name type="scientific">Candidatus Desantisbacteria bacterium CG1_02_38_46</name>
    <dbReference type="NCBI Taxonomy" id="1817893"/>
    <lineage>
        <taxon>Bacteria</taxon>
        <taxon>Candidatus Desantisiibacteriota</taxon>
    </lineage>
</organism>
<dbReference type="EMBL" id="MNUO01000039">
    <property type="protein sequence ID" value="OIN97661.1"/>
    <property type="molecule type" value="Genomic_DNA"/>
</dbReference>
<comment type="caution">
    <text evidence="1">The sequence shown here is derived from an EMBL/GenBank/DDBJ whole genome shotgun (WGS) entry which is preliminary data.</text>
</comment>